<evidence type="ECO:0000259" key="2">
    <source>
        <dbReference type="Pfam" id="PF00535"/>
    </source>
</evidence>
<dbReference type="OrthoDB" id="9815923at2"/>
<keyword evidence="3" id="KW-0808">Transferase</keyword>
<protein>
    <submittedName>
        <fullName evidence="3">(Heptosyl)LPS beta-1,4-glucosyltransferase</fullName>
    </submittedName>
</protein>
<accession>A0A1I5PF77</accession>
<feature type="domain" description="Glycosyltransferase 2-like" evidence="2">
    <location>
        <begin position="11"/>
        <end position="130"/>
    </location>
</feature>
<dbReference type="SUPFAM" id="SSF53448">
    <property type="entry name" value="Nucleotide-diphospho-sugar transferases"/>
    <property type="match status" value="1"/>
</dbReference>
<evidence type="ECO:0000256" key="1">
    <source>
        <dbReference type="ARBA" id="ARBA00038494"/>
    </source>
</evidence>
<organism evidence="3 4">
    <name type="scientific">Enterovibrio norvegicus DSM 15893</name>
    <dbReference type="NCBI Taxonomy" id="1121869"/>
    <lineage>
        <taxon>Bacteria</taxon>
        <taxon>Pseudomonadati</taxon>
        <taxon>Pseudomonadota</taxon>
        <taxon>Gammaproteobacteria</taxon>
        <taxon>Vibrionales</taxon>
        <taxon>Vibrionaceae</taxon>
        <taxon>Enterovibrio</taxon>
    </lineage>
</organism>
<gene>
    <name evidence="3" type="ORF">SAMN03084138_01929</name>
</gene>
<dbReference type="InterPro" id="IPR001173">
    <property type="entry name" value="Glyco_trans_2-like"/>
</dbReference>
<dbReference type="GO" id="GO:0016740">
    <property type="term" value="F:transferase activity"/>
    <property type="evidence" value="ECO:0007669"/>
    <property type="project" value="UniProtKB-KW"/>
</dbReference>
<dbReference type="Pfam" id="PF00535">
    <property type="entry name" value="Glycos_transf_2"/>
    <property type="match status" value="1"/>
</dbReference>
<dbReference type="PANTHER" id="PTHR43630:SF2">
    <property type="entry name" value="GLYCOSYLTRANSFERASE"/>
    <property type="match status" value="1"/>
</dbReference>
<dbReference type="InterPro" id="IPR029044">
    <property type="entry name" value="Nucleotide-diphossugar_trans"/>
</dbReference>
<dbReference type="AlphaFoldDB" id="A0A1I5PF77"/>
<dbReference type="EMBL" id="FOWR01000012">
    <property type="protein sequence ID" value="SFP32537.1"/>
    <property type="molecule type" value="Genomic_DNA"/>
</dbReference>
<dbReference type="CDD" id="cd02511">
    <property type="entry name" value="Beta4Glucosyltransferase"/>
    <property type="match status" value="1"/>
</dbReference>
<dbReference type="Proteomes" id="UP000182692">
    <property type="component" value="Unassembled WGS sequence"/>
</dbReference>
<name>A0A1I5PF77_9GAMM</name>
<reference evidence="3 4" key="1">
    <citation type="submission" date="2016-10" db="EMBL/GenBank/DDBJ databases">
        <authorList>
            <person name="de Groot N.N."/>
        </authorList>
    </citation>
    <scope>NUCLEOTIDE SEQUENCE [LARGE SCALE GENOMIC DNA]</scope>
    <source>
        <strain evidence="3 4">DSM 15893</strain>
    </source>
</reference>
<sequence>MSQNQTRASISAIIITKNEEQILPECLASLDWVDEIIVVDSGSTDNTVAIAKQAGAKVFVNAEWPGFGKQKQLAQSHATNDWVLAIDADEVITDALKTSILAVLENPPEKTLFVLRRTTWVFGRFLKHSGWYDKIVRFYPREFAGYNDALVHEKIIEPEGCQKQTLSGDMLHYSYRDLHQYLVKSAFYAKSWADGRQARGKKSSIGQGVTHAIGCFLKMYLLKRGFLDGKQGFLIAVLSAHSTFVKYADLWIRENDSRAP</sequence>
<evidence type="ECO:0000313" key="3">
    <source>
        <dbReference type="EMBL" id="SFP32537.1"/>
    </source>
</evidence>
<dbReference type="PANTHER" id="PTHR43630">
    <property type="entry name" value="POLY-BETA-1,6-N-ACETYL-D-GLUCOSAMINE SYNTHASE"/>
    <property type="match status" value="1"/>
</dbReference>
<dbReference type="GeneID" id="35871528"/>
<comment type="similarity">
    <text evidence="1">Belongs to the glycosyltransferase 2 family. WaaE/KdtX subfamily.</text>
</comment>
<evidence type="ECO:0000313" key="4">
    <source>
        <dbReference type="Proteomes" id="UP000182692"/>
    </source>
</evidence>
<proteinExistence type="inferred from homology"/>
<dbReference type="STRING" id="1121869.SAMN03084138_01929"/>
<dbReference type="Gene3D" id="3.90.550.10">
    <property type="entry name" value="Spore Coat Polysaccharide Biosynthesis Protein SpsA, Chain A"/>
    <property type="match status" value="1"/>
</dbReference>
<dbReference type="RefSeq" id="WP_074926753.1">
    <property type="nucleotide sequence ID" value="NZ_FOWR01000012.1"/>
</dbReference>